<sequence length="155" mass="17556">MTIDLSCVCLQVRYSLVRNEVEVGYIVFNGTDTDMMSWFSHSRILHSTWSPGLDTEPNLQPVSITGSCGSSSCRRFLVHESYNFCRFEFFYTFVIDMAFDICNTKTVNWELFDLSSFPVFLYAPGSGRASMGIDRGAYDLGQEADVSSVWVKFAL</sequence>
<organism evidence="1 2">
    <name type="scientific">Elysia crispata</name>
    <name type="common">lettuce slug</name>
    <dbReference type="NCBI Taxonomy" id="231223"/>
    <lineage>
        <taxon>Eukaryota</taxon>
        <taxon>Metazoa</taxon>
        <taxon>Spiralia</taxon>
        <taxon>Lophotrochozoa</taxon>
        <taxon>Mollusca</taxon>
        <taxon>Gastropoda</taxon>
        <taxon>Heterobranchia</taxon>
        <taxon>Euthyneura</taxon>
        <taxon>Panpulmonata</taxon>
        <taxon>Sacoglossa</taxon>
        <taxon>Placobranchoidea</taxon>
        <taxon>Plakobranchidae</taxon>
        <taxon>Elysia</taxon>
    </lineage>
</organism>
<gene>
    <name evidence="1" type="ORF">RRG08_017431</name>
</gene>
<dbReference type="AlphaFoldDB" id="A0AAE1B4Z2"/>
<dbReference type="Proteomes" id="UP001283361">
    <property type="component" value="Unassembled WGS sequence"/>
</dbReference>
<dbReference type="EMBL" id="JAWDGP010000543">
    <property type="protein sequence ID" value="KAK3799730.1"/>
    <property type="molecule type" value="Genomic_DNA"/>
</dbReference>
<protein>
    <submittedName>
        <fullName evidence="1">Uncharacterized protein</fullName>
    </submittedName>
</protein>
<comment type="caution">
    <text evidence="1">The sequence shown here is derived from an EMBL/GenBank/DDBJ whole genome shotgun (WGS) entry which is preliminary data.</text>
</comment>
<name>A0AAE1B4Z2_9GAST</name>
<proteinExistence type="predicted"/>
<keyword evidence="2" id="KW-1185">Reference proteome</keyword>
<reference evidence="1" key="1">
    <citation type="journal article" date="2023" name="G3 (Bethesda)">
        <title>A reference genome for the long-term kleptoplast-retaining sea slug Elysia crispata morphotype clarki.</title>
        <authorList>
            <person name="Eastman K.E."/>
            <person name="Pendleton A.L."/>
            <person name="Shaikh M.A."/>
            <person name="Suttiyut T."/>
            <person name="Ogas R."/>
            <person name="Tomko P."/>
            <person name="Gavelis G."/>
            <person name="Widhalm J.R."/>
            <person name="Wisecaver J.H."/>
        </authorList>
    </citation>
    <scope>NUCLEOTIDE SEQUENCE</scope>
    <source>
        <strain evidence="1">ECLA1</strain>
    </source>
</reference>
<evidence type="ECO:0000313" key="2">
    <source>
        <dbReference type="Proteomes" id="UP001283361"/>
    </source>
</evidence>
<accession>A0AAE1B4Z2</accession>
<evidence type="ECO:0000313" key="1">
    <source>
        <dbReference type="EMBL" id="KAK3799730.1"/>
    </source>
</evidence>